<dbReference type="Gene3D" id="1.20.1260.10">
    <property type="match status" value="1"/>
</dbReference>
<dbReference type="RefSeq" id="WP_173581828.1">
    <property type="nucleotide sequence ID" value="NZ_WOTB01000002.1"/>
</dbReference>
<evidence type="ECO:0000313" key="4">
    <source>
        <dbReference type="Proteomes" id="UP000635278"/>
    </source>
</evidence>
<evidence type="ECO:0000259" key="2">
    <source>
        <dbReference type="Pfam" id="PF13628"/>
    </source>
</evidence>
<keyword evidence="1" id="KW-0732">Signal</keyword>
<gene>
    <name evidence="3" type="ORF">GOB93_01920</name>
</gene>
<evidence type="ECO:0000256" key="1">
    <source>
        <dbReference type="SAM" id="SignalP"/>
    </source>
</evidence>
<proteinExistence type="predicted"/>
<dbReference type="Pfam" id="PF13628">
    <property type="entry name" value="DUF4142"/>
    <property type="match status" value="1"/>
</dbReference>
<organism evidence="3 4">
    <name type="scientific">Acetobacter musti</name>
    <dbReference type="NCBI Taxonomy" id="864732"/>
    <lineage>
        <taxon>Bacteria</taxon>
        <taxon>Pseudomonadati</taxon>
        <taxon>Pseudomonadota</taxon>
        <taxon>Alphaproteobacteria</taxon>
        <taxon>Acetobacterales</taxon>
        <taxon>Acetobacteraceae</taxon>
        <taxon>Acetobacter</taxon>
    </lineage>
</organism>
<dbReference type="PANTHER" id="PTHR38593">
    <property type="entry name" value="BLR2558 PROTEIN"/>
    <property type="match status" value="1"/>
</dbReference>
<dbReference type="Proteomes" id="UP000635278">
    <property type="component" value="Unassembled WGS sequence"/>
</dbReference>
<evidence type="ECO:0000313" key="3">
    <source>
        <dbReference type="EMBL" id="NHN83395.1"/>
    </source>
</evidence>
<keyword evidence="4" id="KW-1185">Reference proteome</keyword>
<sequence>MKTVNKIATLAALATLAACATPTPPAPPPPPPPAAFAASDATFVQKASEINLVEIALGKTAATNAKSADVKSYASTLVTDHTTAQSRLSDIATSHGVTLPTEPDADDQKAITTMAALKGGRFDHAYISKMIEGHKAALGVMTDESSATTDSDLKSYADDTATSVQKHLSAAEALQKPGHHGHMHGHHH</sequence>
<accession>A0ABX0JL47</accession>
<feature type="signal peptide" evidence="1">
    <location>
        <begin position="1"/>
        <end position="20"/>
    </location>
</feature>
<dbReference type="EMBL" id="WOTB01000002">
    <property type="protein sequence ID" value="NHN83395.1"/>
    <property type="molecule type" value="Genomic_DNA"/>
</dbReference>
<dbReference type="InterPro" id="IPR025419">
    <property type="entry name" value="DUF4142"/>
</dbReference>
<feature type="domain" description="DUF4142" evidence="2">
    <location>
        <begin position="39"/>
        <end position="174"/>
    </location>
</feature>
<reference evidence="3 4" key="1">
    <citation type="journal article" date="2020" name="Int. J. Syst. Evol. Microbiol.">
        <title>Novel acetic acid bacteria from cider fermentations: Acetobacter conturbans sp. nov. and Acetobacter fallax sp. nov.</title>
        <authorList>
            <person name="Sombolestani A.S."/>
            <person name="Cleenwerck I."/>
            <person name="Cnockaert M."/>
            <person name="Borremans W."/>
            <person name="Wieme A.D."/>
            <person name="De Vuyst L."/>
            <person name="Vandamme P."/>
        </authorList>
    </citation>
    <scope>NUCLEOTIDE SEQUENCE [LARGE SCALE GENOMIC DNA]</scope>
    <source>
        <strain evidence="3 4">LMG 30640</strain>
    </source>
</reference>
<dbReference type="InterPro" id="IPR012347">
    <property type="entry name" value="Ferritin-like"/>
</dbReference>
<protein>
    <submittedName>
        <fullName evidence="3">DUF4142 domain-containing protein</fullName>
    </submittedName>
</protein>
<dbReference type="PROSITE" id="PS51257">
    <property type="entry name" value="PROKAR_LIPOPROTEIN"/>
    <property type="match status" value="1"/>
</dbReference>
<comment type="caution">
    <text evidence="3">The sequence shown here is derived from an EMBL/GenBank/DDBJ whole genome shotgun (WGS) entry which is preliminary data.</text>
</comment>
<feature type="chain" id="PRO_5046167687" evidence="1">
    <location>
        <begin position="21"/>
        <end position="188"/>
    </location>
</feature>
<name>A0ABX0JL47_9PROT</name>
<dbReference type="PANTHER" id="PTHR38593:SF1">
    <property type="entry name" value="BLR2558 PROTEIN"/>
    <property type="match status" value="1"/>
</dbReference>